<evidence type="ECO:0000259" key="1">
    <source>
        <dbReference type="Pfam" id="PF12697"/>
    </source>
</evidence>
<comment type="caution">
    <text evidence="2">The sequence shown here is derived from an EMBL/GenBank/DDBJ whole genome shotgun (WGS) entry which is preliminary data.</text>
</comment>
<evidence type="ECO:0000313" key="2">
    <source>
        <dbReference type="EMBL" id="RFM28681.1"/>
    </source>
</evidence>
<reference evidence="2 3" key="1">
    <citation type="submission" date="2018-08" db="EMBL/GenBank/DDBJ databases">
        <title>Chitinophagaceae sp. K23C18032701, a novel bacterium isolated from forest soil.</title>
        <authorList>
            <person name="Wang C."/>
        </authorList>
    </citation>
    <scope>NUCLEOTIDE SEQUENCE [LARGE SCALE GENOMIC DNA]</scope>
    <source>
        <strain evidence="2 3">K23C18032701</strain>
    </source>
</reference>
<dbReference type="Proteomes" id="UP000261284">
    <property type="component" value="Unassembled WGS sequence"/>
</dbReference>
<sequence>MLTNNAAMQQVYFLSGLGADERVFRFLDMPFCKPVYVPWIIPLPHEKLESYAQRLRQTIPEAHPLLAGVSFGGMLAVEMAKADPQIKAVIISSAKTRQELPRWMHAARYFPVYNCIPDAWLRAMAQRCNWLFGAEKQESIHAFHSIIRDCFVPFNTWAFGAILRWKNTIIPGNLLHIHGTADKMLPYARVQCNVTIPGGKHLMVMDCAASITPHLQSFLQLPSNDRH</sequence>
<dbReference type="Gene3D" id="3.40.50.1820">
    <property type="entry name" value="alpha/beta hydrolase"/>
    <property type="match status" value="1"/>
</dbReference>
<keyword evidence="3" id="KW-1185">Reference proteome</keyword>
<organism evidence="2 3">
    <name type="scientific">Deminuibacter soli</name>
    <dbReference type="NCBI Taxonomy" id="2291815"/>
    <lineage>
        <taxon>Bacteria</taxon>
        <taxon>Pseudomonadati</taxon>
        <taxon>Bacteroidota</taxon>
        <taxon>Chitinophagia</taxon>
        <taxon>Chitinophagales</taxon>
        <taxon>Chitinophagaceae</taxon>
        <taxon>Deminuibacter</taxon>
    </lineage>
</organism>
<gene>
    <name evidence="2" type="ORF">DXN05_07775</name>
</gene>
<dbReference type="Pfam" id="PF12697">
    <property type="entry name" value="Abhydrolase_6"/>
    <property type="match status" value="1"/>
</dbReference>
<feature type="domain" description="AB hydrolase-1" evidence="1">
    <location>
        <begin position="51"/>
        <end position="205"/>
    </location>
</feature>
<accession>A0A3E1NLB0</accession>
<dbReference type="SUPFAM" id="SSF53474">
    <property type="entry name" value="alpha/beta-Hydrolases"/>
    <property type="match status" value="1"/>
</dbReference>
<dbReference type="EMBL" id="QTJU01000002">
    <property type="protein sequence ID" value="RFM28681.1"/>
    <property type="molecule type" value="Genomic_DNA"/>
</dbReference>
<protein>
    <submittedName>
        <fullName evidence="2">Alpha/beta hydrolase</fullName>
    </submittedName>
</protein>
<dbReference type="AlphaFoldDB" id="A0A3E1NLB0"/>
<evidence type="ECO:0000313" key="3">
    <source>
        <dbReference type="Proteomes" id="UP000261284"/>
    </source>
</evidence>
<dbReference type="GO" id="GO:0016787">
    <property type="term" value="F:hydrolase activity"/>
    <property type="evidence" value="ECO:0007669"/>
    <property type="project" value="UniProtKB-KW"/>
</dbReference>
<name>A0A3E1NLB0_9BACT</name>
<dbReference type="InterPro" id="IPR029058">
    <property type="entry name" value="AB_hydrolase_fold"/>
</dbReference>
<proteinExistence type="predicted"/>
<dbReference type="InterPro" id="IPR000073">
    <property type="entry name" value="AB_hydrolase_1"/>
</dbReference>
<keyword evidence="2" id="KW-0378">Hydrolase</keyword>